<dbReference type="PROSITE" id="PS50977">
    <property type="entry name" value="HTH_TETR_2"/>
    <property type="match status" value="1"/>
</dbReference>
<evidence type="ECO:0000313" key="6">
    <source>
        <dbReference type="EMBL" id="SUM86365.1"/>
    </source>
</evidence>
<dbReference type="SUPFAM" id="SSF46689">
    <property type="entry name" value="Homeodomain-like"/>
    <property type="match status" value="1"/>
</dbReference>
<reference evidence="5 8" key="1">
    <citation type="submission" date="2018-01" db="EMBL/GenBank/DDBJ databases">
        <title>Complete genome sequence of Staphylococcus Scheliferi isolated from human.</title>
        <authorList>
            <person name="Abouelkhair M.A."/>
            <person name="Bemis D.A."/>
            <person name="Kania S.A."/>
        </authorList>
    </citation>
    <scope>NUCLEOTIDE SEQUENCE [LARGE SCALE GENOMIC DNA]</scope>
    <source>
        <strain evidence="5 8">ATCC 43808</strain>
    </source>
</reference>
<dbReference type="RefSeq" id="WP_016425956.1">
    <property type="nucleotide sequence ID" value="NZ_CABKRV010000002.1"/>
</dbReference>
<dbReference type="InterPro" id="IPR001647">
    <property type="entry name" value="HTH_TetR"/>
</dbReference>
<evidence type="ECO:0000259" key="3">
    <source>
        <dbReference type="PROSITE" id="PS50977"/>
    </source>
</evidence>
<gene>
    <name evidence="5" type="ORF">C1O36_06360</name>
    <name evidence="6" type="ORF">NCTC12218_00245</name>
</gene>
<evidence type="ECO:0000313" key="5">
    <source>
        <dbReference type="EMBL" id="NHA34139.1"/>
    </source>
</evidence>
<evidence type="ECO:0000256" key="1">
    <source>
        <dbReference type="ARBA" id="ARBA00023125"/>
    </source>
</evidence>
<dbReference type="Proteomes" id="UP000264146">
    <property type="component" value="Chromosome"/>
</dbReference>
<accession>A0A7Z7VWS7</accession>
<feature type="domain" description="HTH tetR-type" evidence="3">
    <location>
        <begin position="13"/>
        <end position="74"/>
    </location>
</feature>
<name>A0A7Z7VWS7_STASC</name>
<dbReference type="InterPro" id="IPR050624">
    <property type="entry name" value="HTH-type_Tx_Regulator"/>
</dbReference>
<reference evidence="6" key="2">
    <citation type="submission" date="2018-06" db="EMBL/GenBank/DDBJ databases">
        <authorList>
            <consortium name="Pathogen Informatics"/>
            <person name="Doyle S."/>
        </authorList>
    </citation>
    <scope>NUCLEOTIDE SEQUENCE [LARGE SCALE GENOMIC DNA]</scope>
    <source>
        <strain evidence="6">NCTC12218</strain>
    </source>
</reference>
<dbReference type="InterPro" id="IPR009057">
    <property type="entry name" value="Homeodomain-like_sf"/>
</dbReference>
<evidence type="ECO:0000256" key="2">
    <source>
        <dbReference type="PROSITE-ProRule" id="PRU00335"/>
    </source>
</evidence>
<keyword evidence="8" id="KW-1185">Reference proteome</keyword>
<dbReference type="EMBL" id="POVK01000018">
    <property type="protein sequence ID" value="NHA34139.1"/>
    <property type="molecule type" value="Genomic_DNA"/>
</dbReference>
<dbReference type="PANTHER" id="PTHR43479:SF11">
    <property type="entry name" value="ACREF_ENVCD OPERON REPRESSOR-RELATED"/>
    <property type="match status" value="1"/>
</dbReference>
<evidence type="ECO:0000313" key="8">
    <source>
        <dbReference type="Proteomes" id="UP000572988"/>
    </source>
</evidence>
<dbReference type="Pfam" id="PF00440">
    <property type="entry name" value="TetR_N"/>
    <property type="match status" value="1"/>
</dbReference>
<organism evidence="6">
    <name type="scientific">Staphylococcus schleiferi</name>
    <dbReference type="NCBI Taxonomy" id="1295"/>
    <lineage>
        <taxon>Bacteria</taxon>
        <taxon>Bacillati</taxon>
        <taxon>Bacillota</taxon>
        <taxon>Bacilli</taxon>
        <taxon>Bacillales</taxon>
        <taxon>Staphylococcaceae</taxon>
        <taxon>Staphylococcus</taxon>
    </lineage>
</organism>
<dbReference type="GeneID" id="93789002"/>
<dbReference type="Gene3D" id="1.10.357.10">
    <property type="entry name" value="Tetracycline Repressor, domain 2"/>
    <property type="match status" value="1"/>
</dbReference>
<dbReference type="GO" id="GO:0003677">
    <property type="term" value="F:DNA binding"/>
    <property type="evidence" value="ECO:0007669"/>
    <property type="project" value="UniProtKB-UniRule"/>
</dbReference>
<reference evidence="4 7" key="3">
    <citation type="submission" date="2020-11" db="EMBL/GenBank/DDBJ databases">
        <authorList>
            <consortium name="Pathogen Informatics"/>
        </authorList>
    </citation>
    <scope>NUCLEOTIDE SEQUENCE [LARGE SCALE GENOMIC DNA]</scope>
    <source>
        <strain evidence="4 7">NCTC12218</strain>
    </source>
</reference>
<protein>
    <submittedName>
        <fullName evidence="6">TetR family regulatory protein</fullName>
    </submittedName>
    <submittedName>
        <fullName evidence="5">TetR/AcrR family transcriptional regulator</fullName>
    </submittedName>
</protein>
<evidence type="ECO:0000313" key="7">
    <source>
        <dbReference type="Proteomes" id="UP000264146"/>
    </source>
</evidence>
<dbReference type="Proteomes" id="UP000572988">
    <property type="component" value="Unassembled WGS sequence"/>
</dbReference>
<dbReference type="EMBL" id="LR962863">
    <property type="protein sequence ID" value="CAD7358664.1"/>
    <property type="molecule type" value="Genomic_DNA"/>
</dbReference>
<dbReference type="PANTHER" id="PTHR43479">
    <property type="entry name" value="ACREF/ENVCD OPERON REPRESSOR-RELATED"/>
    <property type="match status" value="1"/>
</dbReference>
<dbReference type="AlphaFoldDB" id="A0A7Z7VWS7"/>
<proteinExistence type="predicted"/>
<dbReference type="EMBL" id="UHEF01000001">
    <property type="protein sequence ID" value="SUM86365.1"/>
    <property type="molecule type" value="Genomic_DNA"/>
</dbReference>
<keyword evidence="1 2" id="KW-0238">DNA-binding</keyword>
<feature type="DNA-binding region" description="H-T-H motif" evidence="2">
    <location>
        <begin position="37"/>
        <end position="56"/>
    </location>
</feature>
<evidence type="ECO:0000313" key="4">
    <source>
        <dbReference type="EMBL" id="CAD7358664.1"/>
    </source>
</evidence>
<sequence>MTSKETTKRLDARRNEKLILETASKMMSGNTEIRSISMAAIADEANVGVGTLYRHFESKSMLCRAVIDDQIDDMFADIEAFLTQNEKASLHDRLFGVLNIFLNLKERNLKLLNFIEKSGIKANATNTAPFYEDLYQIIQREMEKSGNIDNMELKIDMLLNAFSSDIYMYERFTRGYTIDSYLQNLLEIYLK</sequence>